<proteinExistence type="predicted"/>
<dbReference type="AlphaFoldDB" id="A0A5C6LZ89"/>
<keyword evidence="2" id="KW-1185">Reference proteome</keyword>
<protein>
    <recommendedName>
        <fullName evidence="3">Cell surface protein SprA</fullName>
    </recommendedName>
</protein>
<dbReference type="RefSeq" id="WP_146303555.1">
    <property type="nucleotide sequence ID" value="NZ_VOHS01000002.1"/>
</dbReference>
<comment type="caution">
    <text evidence="1">The sequence shown here is derived from an EMBL/GenBank/DDBJ whole genome shotgun (WGS) entry which is preliminary data.</text>
</comment>
<gene>
    <name evidence="1" type="ORF">FEF09_02670</name>
</gene>
<accession>A0A5C6LZ89</accession>
<dbReference type="Proteomes" id="UP000318815">
    <property type="component" value="Unassembled WGS sequence"/>
</dbReference>
<name>A0A5C6LZ89_9BACT</name>
<dbReference type="EMBL" id="VOHS01000002">
    <property type="protein sequence ID" value="TWW02064.1"/>
    <property type="molecule type" value="Genomic_DNA"/>
</dbReference>
<reference evidence="1 2" key="1">
    <citation type="submission" date="2019-08" db="EMBL/GenBank/DDBJ databases">
        <title>Whole genome sequencing of chitin degrading bacteria Chitinophaga pinensis YS16.</title>
        <authorList>
            <person name="Singh R.P."/>
            <person name="Manchanda G."/>
            <person name="Maurya I.K."/>
            <person name="Joshi N.K."/>
            <person name="Srivastava A.K."/>
        </authorList>
    </citation>
    <scope>NUCLEOTIDE SEQUENCE [LARGE SCALE GENOMIC DNA]</scope>
    <source>
        <strain evidence="1 2">YS-16</strain>
    </source>
</reference>
<sequence length="87" mass="10070">MQNDMNFRLDMSFRDDRTVNNRLDADLVIPTSGQKVIGISPSIDYVVNNRLNLRFFYDRRQTIPVISTAYPITNTRGGLTLRFMLAQ</sequence>
<dbReference type="OrthoDB" id="9806090at2"/>
<evidence type="ECO:0000313" key="2">
    <source>
        <dbReference type="Proteomes" id="UP000318815"/>
    </source>
</evidence>
<evidence type="ECO:0008006" key="3">
    <source>
        <dbReference type="Google" id="ProtNLM"/>
    </source>
</evidence>
<evidence type="ECO:0000313" key="1">
    <source>
        <dbReference type="EMBL" id="TWW02064.1"/>
    </source>
</evidence>
<organism evidence="1 2">
    <name type="scientific">Chitinophaga pinensis</name>
    <dbReference type="NCBI Taxonomy" id="79329"/>
    <lineage>
        <taxon>Bacteria</taxon>
        <taxon>Pseudomonadati</taxon>
        <taxon>Bacteroidota</taxon>
        <taxon>Chitinophagia</taxon>
        <taxon>Chitinophagales</taxon>
        <taxon>Chitinophagaceae</taxon>
        <taxon>Chitinophaga</taxon>
    </lineage>
</organism>